<feature type="signal peptide" evidence="3">
    <location>
        <begin position="1"/>
        <end position="22"/>
    </location>
</feature>
<feature type="transmembrane region" description="Helical" evidence="2">
    <location>
        <begin position="213"/>
        <end position="235"/>
    </location>
</feature>
<gene>
    <name evidence="4" type="ORF">TRFO_16921</name>
</gene>
<reference evidence="4" key="1">
    <citation type="submission" date="2016-10" db="EMBL/GenBank/DDBJ databases">
        <authorList>
            <person name="Benchimol M."/>
            <person name="Almeida L.G."/>
            <person name="Vasconcelos A.T."/>
            <person name="Perreira-Neves A."/>
            <person name="Rosa I.A."/>
            <person name="Tasca T."/>
            <person name="Bogo M.R."/>
            <person name="de Souza W."/>
        </authorList>
    </citation>
    <scope>NUCLEOTIDE SEQUENCE [LARGE SCALE GENOMIC DNA]</scope>
    <source>
        <strain evidence="4">K</strain>
    </source>
</reference>
<keyword evidence="5" id="KW-1185">Reference proteome</keyword>
<feature type="chain" id="PRO_5012633780" evidence="3">
    <location>
        <begin position="23"/>
        <end position="236"/>
    </location>
</feature>
<dbReference type="Proteomes" id="UP000179807">
    <property type="component" value="Unassembled WGS sequence"/>
</dbReference>
<organism evidence="4 5">
    <name type="scientific">Tritrichomonas foetus</name>
    <dbReference type="NCBI Taxonomy" id="1144522"/>
    <lineage>
        <taxon>Eukaryota</taxon>
        <taxon>Metamonada</taxon>
        <taxon>Parabasalia</taxon>
        <taxon>Tritrichomonadida</taxon>
        <taxon>Tritrichomonadidae</taxon>
        <taxon>Tritrichomonas</taxon>
    </lineage>
</organism>
<evidence type="ECO:0000256" key="3">
    <source>
        <dbReference type="SAM" id="SignalP"/>
    </source>
</evidence>
<evidence type="ECO:0000313" key="4">
    <source>
        <dbReference type="EMBL" id="OHT12974.1"/>
    </source>
</evidence>
<comment type="caution">
    <text evidence="4">The sequence shown here is derived from an EMBL/GenBank/DDBJ whole genome shotgun (WGS) entry which is preliminary data.</text>
</comment>
<feature type="compositionally biased region" description="Acidic residues" evidence="1">
    <location>
        <begin position="173"/>
        <end position="191"/>
    </location>
</feature>
<name>A0A1J4KTI2_9EUKA</name>
<proteinExistence type="predicted"/>
<evidence type="ECO:0000313" key="5">
    <source>
        <dbReference type="Proteomes" id="UP000179807"/>
    </source>
</evidence>
<evidence type="ECO:0000256" key="1">
    <source>
        <dbReference type="SAM" id="MobiDB-lite"/>
    </source>
</evidence>
<dbReference type="EMBL" id="MLAK01000550">
    <property type="protein sequence ID" value="OHT12974.1"/>
    <property type="molecule type" value="Genomic_DNA"/>
</dbReference>
<sequence length="236" mass="26320">MFFFISTVLALDAKSVLVGTWAAYPGSARSYAPQLKYTFSFFENTYEERTYATAWVEGQLPSEGSPNPPASAFAGFAKIYFQTENRGLYIAGEDRHWRSFSFNDINGKKVCNVTTLNGYKVGIAIQSEKMIEYTLIAPNGTIVHQYLTFFKSVGNSTAIENYINKIHPEPAAQDDEYGSVEEAEDEEEPAEEVQREVPIQQESASQFKLSTNALILGGVSLVTFFILFQSCICCLI</sequence>
<protein>
    <submittedName>
        <fullName evidence="4">Uncharacterized protein</fullName>
    </submittedName>
</protein>
<dbReference type="VEuPathDB" id="TrichDB:TRFO_16921"/>
<feature type="region of interest" description="Disordered" evidence="1">
    <location>
        <begin position="173"/>
        <end position="197"/>
    </location>
</feature>
<dbReference type="RefSeq" id="XP_068366110.1">
    <property type="nucleotide sequence ID" value="XM_068499277.1"/>
</dbReference>
<dbReference type="AlphaFoldDB" id="A0A1J4KTI2"/>
<dbReference type="GeneID" id="94833981"/>
<keyword evidence="2" id="KW-1133">Transmembrane helix</keyword>
<keyword evidence="2" id="KW-0812">Transmembrane</keyword>
<keyword evidence="3" id="KW-0732">Signal</keyword>
<keyword evidence="2" id="KW-0472">Membrane</keyword>
<accession>A0A1J4KTI2</accession>
<evidence type="ECO:0000256" key="2">
    <source>
        <dbReference type="SAM" id="Phobius"/>
    </source>
</evidence>